<evidence type="ECO:0000313" key="1">
    <source>
        <dbReference type="EMBL" id="CCF19168.1"/>
    </source>
</evidence>
<dbReference type="AlphaFoldDB" id="L0NDJ8"/>
<keyword evidence="2" id="KW-1185">Reference proteome</keyword>
<proteinExistence type="predicted"/>
<dbReference type="Proteomes" id="UP000010792">
    <property type="component" value="Chromosome"/>
</dbReference>
<dbReference type="RefSeq" id="WP_156157136.1">
    <property type="nucleotide sequence ID" value="NZ_FO082820.1"/>
</dbReference>
<dbReference type="EMBL" id="FO082820">
    <property type="protein sequence ID" value="CCF19168.1"/>
    <property type="molecule type" value="Genomic_DNA"/>
</dbReference>
<dbReference type="KEGG" id="rht:NT26_1444"/>
<organism evidence="1 2">
    <name type="scientific">Pseudorhizobium banfieldiae</name>
    <dbReference type="NCBI Taxonomy" id="1125847"/>
    <lineage>
        <taxon>Bacteria</taxon>
        <taxon>Pseudomonadati</taxon>
        <taxon>Pseudomonadota</taxon>
        <taxon>Alphaproteobacteria</taxon>
        <taxon>Hyphomicrobiales</taxon>
        <taxon>Rhizobiaceae</taxon>
        <taxon>Rhizobium/Agrobacterium group</taxon>
        <taxon>Pseudorhizobium</taxon>
    </lineage>
</organism>
<sequence length="46" mass="4519">MLGIGITGAVGRIGSTVKTAGVPAFLTKADGSPITKADNSYILKGA</sequence>
<evidence type="ECO:0000313" key="2">
    <source>
        <dbReference type="Proteomes" id="UP000010792"/>
    </source>
</evidence>
<gene>
    <name evidence="1" type="ORF">NT26_1444</name>
</gene>
<dbReference type="STRING" id="1125847.NT26_1444"/>
<protein>
    <submittedName>
        <fullName evidence="1">Uncharacterized protein</fullName>
    </submittedName>
</protein>
<reference evidence="1 2" key="1">
    <citation type="journal article" date="2013" name="Genome Biol. Evol.">
        <title>Life in an arsenic-containing gold mine: genome and physiology of the autotrophic arsenite-oxidizing bacterium rhizobium sp. NT-26.</title>
        <authorList>
            <person name="Andres J."/>
            <person name="Arsene-Ploetze F."/>
            <person name="Barbe V."/>
            <person name="Brochier-Armanet C."/>
            <person name="Cleiss-Arnold J."/>
            <person name="Coppee J.Y."/>
            <person name="Dillies M.A."/>
            <person name="Geist"/>
            <person name="L"/>
            <person name="Joublin A."/>
            <person name="Koechler S."/>
            <person name="Lassalle F."/>
            <person name="Marchal M."/>
            <person name="Medigue C."/>
            <person name="Muller D."/>
            <person name="Nesme X."/>
            <person name="Plewniak F."/>
            <person name="Proux C."/>
            <person name="Ramirez-Bahena M.H."/>
            <person name="Schenowitz C."/>
            <person name="Sismeiro O."/>
            <person name="Vallenet D."/>
            <person name="Santini J.M."/>
            <person name="Bertin P.N."/>
        </authorList>
    </citation>
    <scope>NUCLEOTIDE SEQUENCE [LARGE SCALE GENOMIC DNA]</scope>
    <source>
        <strain evidence="1 2">NT-26</strain>
    </source>
</reference>
<name>L0NDJ8_9HYPH</name>
<accession>L0NDJ8</accession>